<dbReference type="OrthoDB" id="1939479at2759"/>
<reference evidence="2" key="1">
    <citation type="submission" date="2017-03" db="EMBL/GenBank/DDBJ databases">
        <title>Phytopthora megakarya and P. palmivora, two closely related causual agents of cacao black pod achieved similar genome size and gene model numbers by different mechanisms.</title>
        <authorList>
            <person name="Ali S."/>
            <person name="Shao J."/>
            <person name="Larry D.J."/>
            <person name="Kronmiller B."/>
            <person name="Shen D."/>
            <person name="Strem M.D."/>
            <person name="Melnick R.L."/>
            <person name="Guiltinan M.J."/>
            <person name="Tyler B.M."/>
            <person name="Meinhardt L.W."/>
            <person name="Bailey B.A."/>
        </authorList>
    </citation>
    <scope>NUCLEOTIDE SEQUENCE [LARGE SCALE GENOMIC DNA]</scope>
    <source>
        <strain evidence="2">zdho120</strain>
    </source>
</reference>
<evidence type="ECO:0008006" key="3">
    <source>
        <dbReference type="Google" id="ProtNLM"/>
    </source>
</evidence>
<comment type="caution">
    <text evidence="1">The sequence shown here is derived from an EMBL/GenBank/DDBJ whole genome shotgun (WGS) entry which is preliminary data.</text>
</comment>
<evidence type="ECO:0000313" key="2">
    <source>
        <dbReference type="Proteomes" id="UP000198211"/>
    </source>
</evidence>
<keyword evidence="2" id="KW-1185">Reference proteome</keyword>
<proteinExistence type="predicted"/>
<name>A0A225W4Q5_9STRA</name>
<dbReference type="Proteomes" id="UP000198211">
    <property type="component" value="Unassembled WGS sequence"/>
</dbReference>
<evidence type="ECO:0000313" key="1">
    <source>
        <dbReference type="EMBL" id="OWZ11830.1"/>
    </source>
</evidence>
<protein>
    <recommendedName>
        <fullName evidence="3">Ubiquitin-like protease family profile domain-containing protein</fullName>
    </recommendedName>
</protein>
<dbReference type="EMBL" id="NBNE01002016">
    <property type="protein sequence ID" value="OWZ11830.1"/>
    <property type="molecule type" value="Genomic_DNA"/>
</dbReference>
<dbReference type="AlphaFoldDB" id="A0A225W4Q5"/>
<organism evidence="1 2">
    <name type="scientific">Phytophthora megakarya</name>
    <dbReference type="NCBI Taxonomy" id="4795"/>
    <lineage>
        <taxon>Eukaryota</taxon>
        <taxon>Sar</taxon>
        <taxon>Stramenopiles</taxon>
        <taxon>Oomycota</taxon>
        <taxon>Peronosporomycetes</taxon>
        <taxon>Peronosporales</taxon>
        <taxon>Peronosporaceae</taxon>
        <taxon>Phytophthora</taxon>
    </lineage>
</organism>
<gene>
    <name evidence="1" type="ORF">PHMEG_00015096</name>
</gene>
<feature type="non-terminal residue" evidence="1">
    <location>
        <position position="1"/>
    </location>
</feature>
<sequence>LNDTYGQVKWASYPFVLVPISGLDHWSFIIVENALQPGPTALNHINSLKGSTILTTHLTY</sequence>
<accession>A0A225W4Q5</accession>